<keyword evidence="6" id="KW-0648">Protein biosynthesis</keyword>
<evidence type="ECO:0000256" key="8">
    <source>
        <dbReference type="ARBA" id="ARBA00047937"/>
    </source>
</evidence>
<evidence type="ECO:0000256" key="5">
    <source>
        <dbReference type="ARBA" id="ARBA00022840"/>
    </source>
</evidence>
<reference evidence="9 10" key="1">
    <citation type="submission" date="2022-10" db="EMBL/GenBank/DDBJ databases">
        <title>Comparative genomic study of S. anginosus.</title>
        <authorList>
            <person name="Prasad A."/>
            <person name="Ene A."/>
            <person name="Jablonska S."/>
            <person name="Du J."/>
            <person name="Wolfe A.J."/>
            <person name="Putonti C."/>
        </authorList>
    </citation>
    <scope>NUCLEOTIDE SEQUENCE [LARGE SCALE GENOMIC DNA]</scope>
    <source>
        <strain evidence="9 10">UMB9231</strain>
    </source>
</reference>
<comment type="caution">
    <text evidence="9">The sequence shown here is derived from an EMBL/GenBank/DDBJ whole genome shotgun (WGS) entry which is preliminary data.</text>
</comment>
<gene>
    <name evidence="9" type="ORF">OJ597_12560</name>
</gene>
<keyword evidence="7" id="KW-0030">Aminoacyl-tRNA synthetase</keyword>
<evidence type="ECO:0000256" key="1">
    <source>
        <dbReference type="ARBA" id="ARBA00008226"/>
    </source>
</evidence>
<keyword evidence="3 9" id="KW-0436">Ligase</keyword>
<evidence type="ECO:0000256" key="4">
    <source>
        <dbReference type="ARBA" id="ARBA00022741"/>
    </source>
</evidence>
<accession>A0ABT3ECP4</accession>
<dbReference type="EMBL" id="JAPAHU010000267">
    <property type="protein sequence ID" value="MCW1043202.1"/>
    <property type="molecule type" value="Genomic_DNA"/>
</dbReference>
<dbReference type="InterPro" id="IPR015944">
    <property type="entry name" value="Gly-tRNA-synth_bsu"/>
</dbReference>
<keyword evidence="4" id="KW-0547">Nucleotide-binding</keyword>
<dbReference type="GO" id="GO:0004820">
    <property type="term" value="F:glycine-tRNA ligase activity"/>
    <property type="evidence" value="ECO:0007669"/>
    <property type="project" value="UniProtKB-EC"/>
</dbReference>
<evidence type="ECO:0000313" key="9">
    <source>
        <dbReference type="EMBL" id="MCW1043202.1"/>
    </source>
</evidence>
<name>A0ABT3ECP4_STRAP</name>
<dbReference type="RefSeq" id="WP_264351257.1">
    <property type="nucleotide sequence ID" value="NZ_JAPAHU010000267.1"/>
</dbReference>
<sequence>KQSDLTEDFKGPAKKIALDSDGNFTKAAQGFVRGKGLTVEDIEFREIKGEEYVYVTKEEIGQAVEAIVPGVVDVLKSLTFPVSMHWAGNS</sequence>
<proteinExistence type="inferred from homology"/>
<keyword evidence="10" id="KW-1185">Reference proteome</keyword>
<evidence type="ECO:0000256" key="6">
    <source>
        <dbReference type="ARBA" id="ARBA00022917"/>
    </source>
</evidence>
<dbReference type="PANTHER" id="PTHR30075:SF2">
    <property type="entry name" value="GLYCINE--TRNA LIGASE, CHLOROPLASTIC_MITOCHONDRIAL 2"/>
    <property type="match status" value="1"/>
</dbReference>
<dbReference type="InterPro" id="IPR006194">
    <property type="entry name" value="Gly-tRNA-synth_heterodimer"/>
</dbReference>
<keyword evidence="5" id="KW-0067">ATP-binding</keyword>
<evidence type="ECO:0000313" key="10">
    <source>
        <dbReference type="Proteomes" id="UP001526076"/>
    </source>
</evidence>
<evidence type="ECO:0000256" key="2">
    <source>
        <dbReference type="ARBA" id="ARBA00012829"/>
    </source>
</evidence>
<organism evidence="9 10">
    <name type="scientific">Streptococcus anginosus</name>
    <dbReference type="NCBI Taxonomy" id="1328"/>
    <lineage>
        <taxon>Bacteria</taxon>
        <taxon>Bacillati</taxon>
        <taxon>Bacillota</taxon>
        <taxon>Bacilli</taxon>
        <taxon>Lactobacillales</taxon>
        <taxon>Streptococcaceae</taxon>
        <taxon>Streptococcus</taxon>
        <taxon>Streptococcus anginosus group</taxon>
    </lineage>
</organism>
<dbReference type="Pfam" id="PF02092">
    <property type="entry name" value="tRNA_synt_2f"/>
    <property type="match status" value="1"/>
</dbReference>
<comment type="similarity">
    <text evidence="1">Belongs to the class-II aminoacyl-tRNA synthetase family.</text>
</comment>
<evidence type="ECO:0000256" key="3">
    <source>
        <dbReference type="ARBA" id="ARBA00022598"/>
    </source>
</evidence>
<dbReference type="Proteomes" id="UP001526076">
    <property type="component" value="Unassembled WGS sequence"/>
</dbReference>
<protein>
    <recommendedName>
        <fullName evidence="2">glycine--tRNA ligase</fullName>
        <ecNumber evidence="2">6.1.1.14</ecNumber>
    </recommendedName>
</protein>
<dbReference type="EC" id="6.1.1.14" evidence="2"/>
<dbReference type="PANTHER" id="PTHR30075">
    <property type="entry name" value="GLYCYL-TRNA SYNTHETASE"/>
    <property type="match status" value="1"/>
</dbReference>
<comment type="catalytic activity">
    <reaction evidence="8">
        <text>tRNA(Gly) + glycine + ATP = glycyl-tRNA(Gly) + AMP + diphosphate</text>
        <dbReference type="Rhea" id="RHEA:16013"/>
        <dbReference type="Rhea" id="RHEA-COMP:9664"/>
        <dbReference type="Rhea" id="RHEA-COMP:9683"/>
        <dbReference type="ChEBI" id="CHEBI:30616"/>
        <dbReference type="ChEBI" id="CHEBI:33019"/>
        <dbReference type="ChEBI" id="CHEBI:57305"/>
        <dbReference type="ChEBI" id="CHEBI:78442"/>
        <dbReference type="ChEBI" id="CHEBI:78522"/>
        <dbReference type="ChEBI" id="CHEBI:456215"/>
        <dbReference type="EC" id="6.1.1.14"/>
    </reaction>
</comment>
<evidence type="ECO:0000256" key="7">
    <source>
        <dbReference type="ARBA" id="ARBA00023146"/>
    </source>
</evidence>
<feature type="non-terminal residue" evidence="9">
    <location>
        <position position="90"/>
    </location>
</feature>
<feature type="non-terminal residue" evidence="9">
    <location>
        <position position="1"/>
    </location>
</feature>